<dbReference type="InterPro" id="IPR036058">
    <property type="entry name" value="Kazal_dom_sf"/>
</dbReference>
<protein>
    <submittedName>
        <fullName evidence="8">Uncharacterized protein LOC111594570</fullName>
    </submittedName>
</protein>
<keyword evidence="2" id="KW-0722">Serine protease inhibitor</keyword>
<sequence>MTWMGLEFGRAAWLLAVLAAAAATVDHETMLCANDNTPMCGRSQGEYLLFKNECDLRKAQRENLMGGPLFDVALHNCLPSCDLECEAVVQPVCGVSVATGERKSFRNRCEMMRTSCLTRSDWLEHKWGACPRGQKPPKQPAHTVLVGQRKRRRPIPCTNVYRPVCASYAGVKSTFSNECLVNAENIRTRRNWRIVSEGLCGEDSTKMKHNRKWKPKTKPKAEMERSKRSYKQVNQLDDFEIAEDAVQIFAPSTFHTQFISNSGTMEKSYSLPARKPYQSDRAQGSARRIYGSSQTKSRPGYANEVQPPRRVSSKSCVFSNEPVCGSFNGESRTFDNVCALMEYSQTVGNAWTILYEGPCRRCDKPCPSKYSPVCATRNGISYTIINECYLERVRCKDPNSNWKIAHKGECVLPAEEVAQSLPPPSPKPSARIPHMLYAVKPTSSNNGTLSTTTFRLRAWAKPRAPTQTTAIPLPRRLLRKSKRPTPTPTPKDLSNRKIRKIEATIFQGFNANSYSKEAQPTPLKAPSTTKLWSAKDSWQTQQLPESGKDVYHKRPHHKKAHSEKYPHYNWQQALTTPRPTVPTTTPAPLNTLEGIANAHLLSFDMKSAAEIFGEIEADTEILFMMDSTAATANAVETESTTREATTLATTRASTTEPTVPSTEYATPTAPPITITTTTTVAPFSTEDTTSERDAEESSTDLSTNSIFDVATSESLDLSTADEAEATATTAATTTTTTSEDTVVSDPSTTSNVDYLSDEPMSTQSDQTSIYGLDKNSLIMRLLRARSGKNMVL</sequence>
<reference evidence="8" key="1">
    <citation type="submission" date="2025-08" db="UniProtKB">
        <authorList>
            <consortium name="RefSeq"/>
        </authorList>
    </citation>
    <scope>IDENTIFICATION</scope>
    <source>
        <strain evidence="8">15085-1641.00</strain>
        <tissue evidence="8">Whole body</tissue>
    </source>
</reference>
<dbReference type="KEGG" id="dhe:111594570"/>
<dbReference type="PANTHER" id="PTHR10913:SF45">
    <property type="entry name" value="FOLLISTATIN, ISOFORM A-RELATED"/>
    <property type="match status" value="1"/>
</dbReference>
<evidence type="ECO:0000259" key="6">
    <source>
        <dbReference type="PROSITE" id="PS51465"/>
    </source>
</evidence>
<keyword evidence="3" id="KW-1015">Disulfide bond</keyword>
<dbReference type="CDD" id="cd00104">
    <property type="entry name" value="KAZAL_FS"/>
    <property type="match status" value="3"/>
</dbReference>
<name>A0A6J1LAC2_DROHY</name>
<feature type="signal peptide" evidence="5">
    <location>
        <begin position="1"/>
        <end position="27"/>
    </location>
</feature>
<keyword evidence="1" id="KW-0646">Protease inhibitor</keyword>
<dbReference type="GeneID" id="111594570"/>
<dbReference type="GO" id="GO:0005576">
    <property type="term" value="C:extracellular region"/>
    <property type="evidence" value="ECO:0007669"/>
    <property type="project" value="TreeGrafter"/>
</dbReference>
<organism evidence="7 8">
    <name type="scientific">Drosophila hydei</name>
    <name type="common">Fruit fly</name>
    <dbReference type="NCBI Taxonomy" id="7224"/>
    <lineage>
        <taxon>Eukaryota</taxon>
        <taxon>Metazoa</taxon>
        <taxon>Ecdysozoa</taxon>
        <taxon>Arthropoda</taxon>
        <taxon>Hexapoda</taxon>
        <taxon>Insecta</taxon>
        <taxon>Pterygota</taxon>
        <taxon>Neoptera</taxon>
        <taxon>Endopterygota</taxon>
        <taxon>Diptera</taxon>
        <taxon>Brachycera</taxon>
        <taxon>Muscomorpha</taxon>
        <taxon>Ephydroidea</taxon>
        <taxon>Drosophilidae</taxon>
        <taxon>Drosophila</taxon>
    </lineage>
</organism>
<dbReference type="Pfam" id="PF07648">
    <property type="entry name" value="Kazal_2"/>
    <property type="match status" value="3"/>
</dbReference>
<dbReference type="AlphaFoldDB" id="A0A6J1LAC2"/>
<feature type="compositionally biased region" description="Basic residues" evidence="4">
    <location>
        <begin position="207"/>
        <end position="218"/>
    </location>
</feature>
<feature type="compositionally biased region" description="Low complexity" evidence="4">
    <location>
        <begin position="634"/>
        <end position="679"/>
    </location>
</feature>
<evidence type="ECO:0000256" key="4">
    <source>
        <dbReference type="SAM" id="MobiDB-lite"/>
    </source>
</evidence>
<proteinExistence type="predicted"/>
<feature type="region of interest" description="Disordered" evidence="4">
    <location>
        <begin position="515"/>
        <end position="568"/>
    </location>
</feature>
<feature type="compositionally biased region" description="Polar residues" evidence="4">
    <location>
        <begin position="526"/>
        <end position="544"/>
    </location>
</feature>
<dbReference type="PROSITE" id="PS51465">
    <property type="entry name" value="KAZAL_2"/>
    <property type="match status" value="1"/>
</dbReference>
<dbReference type="Proteomes" id="UP000504633">
    <property type="component" value="Unplaced"/>
</dbReference>
<feature type="chain" id="PRO_5026700437" evidence="5">
    <location>
        <begin position="28"/>
        <end position="792"/>
    </location>
</feature>
<accession>A0A6J1LAC2</accession>
<evidence type="ECO:0000256" key="3">
    <source>
        <dbReference type="ARBA" id="ARBA00023157"/>
    </source>
</evidence>
<evidence type="ECO:0000256" key="1">
    <source>
        <dbReference type="ARBA" id="ARBA00022690"/>
    </source>
</evidence>
<dbReference type="RefSeq" id="XP_023163695.2">
    <property type="nucleotide sequence ID" value="XM_023307927.2"/>
</dbReference>
<feature type="domain" description="Kazal-like" evidence="6">
    <location>
        <begin position="361"/>
        <end position="412"/>
    </location>
</feature>
<feature type="region of interest" description="Disordered" evidence="4">
    <location>
        <begin position="205"/>
        <end position="229"/>
    </location>
</feature>
<dbReference type="InterPro" id="IPR002350">
    <property type="entry name" value="Kazal_dom"/>
</dbReference>
<evidence type="ECO:0000256" key="5">
    <source>
        <dbReference type="SAM" id="SignalP"/>
    </source>
</evidence>
<feature type="compositionally biased region" description="Polar residues" evidence="4">
    <location>
        <begin position="699"/>
        <end position="717"/>
    </location>
</feature>
<dbReference type="GO" id="GO:0030154">
    <property type="term" value="P:cell differentiation"/>
    <property type="evidence" value="ECO:0007669"/>
    <property type="project" value="TreeGrafter"/>
</dbReference>
<dbReference type="SMART" id="SM00280">
    <property type="entry name" value="KAZAL"/>
    <property type="match status" value="4"/>
</dbReference>
<dbReference type="SUPFAM" id="SSF100895">
    <property type="entry name" value="Kazal-type serine protease inhibitors"/>
    <property type="match status" value="4"/>
</dbReference>
<evidence type="ECO:0000313" key="8">
    <source>
        <dbReference type="RefSeq" id="XP_023163695.2"/>
    </source>
</evidence>
<feature type="region of interest" description="Disordered" evidence="4">
    <location>
        <begin position="275"/>
        <end position="307"/>
    </location>
</feature>
<keyword evidence="5" id="KW-0732">Signal</keyword>
<dbReference type="InterPro" id="IPR050653">
    <property type="entry name" value="Prot_Inhib_GrowthFact_Antg"/>
</dbReference>
<feature type="compositionally biased region" description="Low complexity" evidence="4">
    <location>
        <begin position="725"/>
        <end position="750"/>
    </location>
</feature>
<dbReference type="PANTHER" id="PTHR10913">
    <property type="entry name" value="FOLLISTATIN-RELATED"/>
    <property type="match status" value="1"/>
</dbReference>
<dbReference type="OrthoDB" id="126772at2759"/>
<evidence type="ECO:0000256" key="2">
    <source>
        <dbReference type="ARBA" id="ARBA00022900"/>
    </source>
</evidence>
<gene>
    <name evidence="8" type="primary">LOC111594570</name>
</gene>
<dbReference type="Gene3D" id="3.30.60.30">
    <property type="match status" value="4"/>
</dbReference>
<dbReference type="OMA" id="NWRIVSE"/>
<keyword evidence="7" id="KW-1185">Reference proteome</keyword>
<evidence type="ECO:0000313" key="7">
    <source>
        <dbReference type="Proteomes" id="UP000504633"/>
    </source>
</evidence>
<feature type="region of interest" description="Disordered" evidence="4">
    <location>
        <begin position="634"/>
        <end position="766"/>
    </location>
</feature>